<organism evidence="11 12">
    <name type="scientific">Chelativorans petroleitrophicus</name>
    <dbReference type="NCBI Taxonomy" id="2975484"/>
    <lineage>
        <taxon>Bacteria</taxon>
        <taxon>Pseudomonadati</taxon>
        <taxon>Pseudomonadota</taxon>
        <taxon>Alphaproteobacteria</taxon>
        <taxon>Hyphomicrobiales</taxon>
        <taxon>Phyllobacteriaceae</taxon>
        <taxon>Chelativorans</taxon>
    </lineage>
</organism>
<dbReference type="InterPro" id="IPR003754">
    <property type="entry name" value="4pyrrol_synth_uPrphyn_synth"/>
</dbReference>
<dbReference type="EMBL" id="JAODNV010000003">
    <property type="protein sequence ID" value="MCT8988961.1"/>
    <property type="molecule type" value="Genomic_DNA"/>
</dbReference>
<proteinExistence type="inferred from homology"/>
<dbReference type="Gene3D" id="3.40.50.10090">
    <property type="match status" value="2"/>
</dbReference>
<evidence type="ECO:0000256" key="5">
    <source>
        <dbReference type="ARBA" id="ARBA00023244"/>
    </source>
</evidence>
<comment type="function">
    <text evidence="6 9">Catalyzes cyclization of the linear tetrapyrrole, hydroxymethylbilane, to the macrocyclic uroporphyrinogen III.</text>
</comment>
<dbReference type="RefSeq" id="WP_261513621.1">
    <property type="nucleotide sequence ID" value="NZ_JAODNV010000003.1"/>
</dbReference>
<evidence type="ECO:0000256" key="3">
    <source>
        <dbReference type="ARBA" id="ARBA00013109"/>
    </source>
</evidence>
<dbReference type="Pfam" id="PF02602">
    <property type="entry name" value="HEM4"/>
    <property type="match status" value="1"/>
</dbReference>
<evidence type="ECO:0000256" key="4">
    <source>
        <dbReference type="ARBA" id="ARBA00023239"/>
    </source>
</evidence>
<evidence type="ECO:0000313" key="12">
    <source>
        <dbReference type="Proteomes" id="UP001149009"/>
    </source>
</evidence>
<keyword evidence="4 9" id="KW-0456">Lyase</keyword>
<feature type="domain" description="Tetrapyrrole biosynthesis uroporphyrinogen III synthase" evidence="10">
    <location>
        <begin position="15"/>
        <end position="227"/>
    </location>
</feature>
<sequence length="232" mass="25162">MQRILVTRPEPDNARTAEKLSALGFTPLQLPLTAIKPLAVREWPDPSYIDAVAVTSVNAVRHAPEALLTDIALQPCYTVGERSGEVAGAAGLNVVDAEGKDAEGLVRRITADLAQGRKVLVLCGRVRRPVLQDGLRQAGIETFVVETYDTITFSPSEEEIVAKLEAPVDGVLFYSALAAKAFARISACRLFSQSAYFAISERVGKMLPPEARDRLHIAQEPNEEALLSLLSR</sequence>
<dbReference type="CDD" id="cd06578">
    <property type="entry name" value="HemD"/>
    <property type="match status" value="1"/>
</dbReference>
<keyword evidence="12" id="KW-1185">Reference proteome</keyword>
<dbReference type="AlphaFoldDB" id="A0A9X2X6A2"/>
<dbReference type="EC" id="4.2.1.75" evidence="3 9"/>
<keyword evidence="5 9" id="KW-0627">Porphyrin biosynthesis</keyword>
<dbReference type="GO" id="GO:0004852">
    <property type="term" value="F:uroporphyrinogen-III synthase activity"/>
    <property type="evidence" value="ECO:0007669"/>
    <property type="project" value="UniProtKB-UniRule"/>
</dbReference>
<evidence type="ECO:0000256" key="8">
    <source>
        <dbReference type="ARBA" id="ARBA00048617"/>
    </source>
</evidence>
<comment type="caution">
    <text evidence="11">The sequence shown here is derived from an EMBL/GenBank/DDBJ whole genome shotgun (WGS) entry which is preliminary data.</text>
</comment>
<accession>A0A9X2X6A2</accession>
<dbReference type="InterPro" id="IPR039793">
    <property type="entry name" value="UROS/Hem4"/>
</dbReference>
<dbReference type="Proteomes" id="UP001149009">
    <property type="component" value="Unassembled WGS sequence"/>
</dbReference>
<dbReference type="PANTHER" id="PTHR38042">
    <property type="entry name" value="UROPORPHYRINOGEN-III SYNTHASE, CHLOROPLASTIC"/>
    <property type="match status" value="1"/>
</dbReference>
<reference evidence="11" key="1">
    <citation type="submission" date="2022-08" db="EMBL/GenBank/DDBJ databases">
        <title>Chelativorans sichuanense sp. nov., a paraffin oil-degrading bacterium isolated from a mixture of oil-based drill cuttings and paddy soil.</title>
        <authorList>
            <person name="Yu J."/>
            <person name="Liu H."/>
            <person name="Chen Q."/>
        </authorList>
    </citation>
    <scope>NUCLEOTIDE SEQUENCE</scope>
    <source>
        <strain evidence="11">SCAU 2101</strain>
    </source>
</reference>
<dbReference type="SUPFAM" id="SSF69618">
    <property type="entry name" value="HemD-like"/>
    <property type="match status" value="1"/>
</dbReference>
<evidence type="ECO:0000259" key="10">
    <source>
        <dbReference type="Pfam" id="PF02602"/>
    </source>
</evidence>
<comment type="pathway">
    <text evidence="1 9">Porphyrin-containing compound metabolism; protoporphyrin-IX biosynthesis; coproporphyrinogen-III from 5-aminolevulinate: step 3/4.</text>
</comment>
<dbReference type="GO" id="GO:0006782">
    <property type="term" value="P:protoporphyrinogen IX biosynthetic process"/>
    <property type="evidence" value="ECO:0007669"/>
    <property type="project" value="UniProtKB-UniRule"/>
</dbReference>
<evidence type="ECO:0000256" key="2">
    <source>
        <dbReference type="ARBA" id="ARBA00008133"/>
    </source>
</evidence>
<dbReference type="PANTHER" id="PTHR38042:SF1">
    <property type="entry name" value="UROPORPHYRINOGEN-III SYNTHASE, CHLOROPLASTIC"/>
    <property type="match status" value="1"/>
</dbReference>
<comment type="catalytic activity">
    <reaction evidence="8 9">
        <text>hydroxymethylbilane = uroporphyrinogen III + H2O</text>
        <dbReference type="Rhea" id="RHEA:18965"/>
        <dbReference type="ChEBI" id="CHEBI:15377"/>
        <dbReference type="ChEBI" id="CHEBI:57308"/>
        <dbReference type="ChEBI" id="CHEBI:57845"/>
        <dbReference type="EC" id="4.2.1.75"/>
    </reaction>
</comment>
<dbReference type="GO" id="GO:0006780">
    <property type="term" value="P:uroporphyrinogen III biosynthetic process"/>
    <property type="evidence" value="ECO:0007669"/>
    <property type="project" value="UniProtKB-UniRule"/>
</dbReference>
<evidence type="ECO:0000256" key="7">
    <source>
        <dbReference type="ARBA" id="ARBA00040167"/>
    </source>
</evidence>
<gene>
    <name evidence="11" type="ORF">NYR54_01445</name>
</gene>
<evidence type="ECO:0000256" key="6">
    <source>
        <dbReference type="ARBA" id="ARBA00037589"/>
    </source>
</evidence>
<protein>
    <recommendedName>
        <fullName evidence="7 9">Uroporphyrinogen-III synthase</fullName>
        <ecNumber evidence="3 9">4.2.1.75</ecNumber>
    </recommendedName>
</protein>
<evidence type="ECO:0000313" key="11">
    <source>
        <dbReference type="EMBL" id="MCT8988961.1"/>
    </source>
</evidence>
<comment type="similarity">
    <text evidence="2 9">Belongs to the uroporphyrinogen-III synthase family.</text>
</comment>
<evidence type="ECO:0000256" key="1">
    <source>
        <dbReference type="ARBA" id="ARBA00004772"/>
    </source>
</evidence>
<evidence type="ECO:0000256" key="9">
    <source>
        <dbReference type="RuleBase" id="RU366031"/>
    </source>
</evidence>
<name>A0A9X2X6A2_9HYPH</name>
<dbReference type="InterPro" id="IPR036108">
    <property type="entry name" value="4pyrrol_syn_uPrphyn_synt_sf"/>
</dbReference>